<dbReference type="EMBL" id="CMVM020000248">
    <property type="status" value="NOT_ANNOTATED_CDS"/>
    <property type="molecule type" value="Genomic_DNA"/>
</dbReference>
<sequence length="867" mass="99552">MESYIREAGALLGTLIARHPYRFAILPVCSFCLFFIPFLDSFSQLFREPSAIGSSKLFVPRNSASERDKQKIAKIFPHGVHYYDRTFLSPNLRILNFELLSGSIYEPQFVEFYQNLRNKLELLNVIYNDDIISYSNLCSKASEDGRHCFPDLFLLSNTYLALSQPVQYPIWHLFIYNTSQTIFTGTTFGSVHTEGNSSRIISARCVRMIFDFPPPYHIMKFDDMWDRYVERNLKYPSNIKITKWSRSQYERDMKLIARRTRRLLPLLAFCLICFCCLSSMKCNCNLRFMLLSFYGVLSAACGLVAAFGFLHIIGIHLVQVALVTPFLHIYFLLLFNTFFNVAIGIDDMFIMLSIWEQTISISSNNATDRCDLMRTTFRESIVSILLTTTGNILVFTLGSFAPFPIIRIFCIYSAVSLFVVFLFQLTLFGSLLATTAPNSLDHNLISFPTQQNCSKSNGKIRSSIQTECSRSSLPSLYAKIFKNKYSIALVCLSYAVYLIGSSIILNRKIDIGLQLSSLLPIDTGTYKYLRMYEEYFSAYSTPLEVVLPDESDYFDRHFQWRLFHAIAILENTDYTMKATFWFSSFLDFLRQIESNTERFIANSTLLYEKLAQFLQHPAYRHFGQDIIFEKKRNNTRLLIKSSRLHMPLFNVTRLSRRSAMQLIRRKVKTAEKRYSIRFLTYHVMYDLIEQDNLMPHLVFTNALLAGMASTCAILILTPSLMNCILIIWATFSINFGVLALLNICGTHLDIISATVILLSIGYSVDYSSHMLAHFYHFQQCSKDPIGGTLSIVCWPVVQASLSTIIGVICISPVKGYIVKTFTYGVLFVCCIGLYHSIVVLPAFLAINTYRPKLLIFRQRQYIVESTC</sequence>
<feature type="transmembrane region" description="Helical" evidence="7">
    <location>
        <begin position="825"/>
        <end position="849"/>
    </location>
</feature>
<dbReference type="EnsemblMetazoa" id="OVOC8346.1">
    <property type="protein sequence ID" value="OVOC8346.1"/>
    <property type="gene ID" value="WBGene00245155"/>
</dbReference>
<keyword evidence="3 7" id="KW-0812">Transmembrane</keyword>
<feature type="transmembrane region" description="Helical" evidence="7">
    <location>
        <begin position="785"/>
        <end position="813"/>
    </location>
</feature>
<evidence type="ECO:0000256" key="1">
    <source>
        <dbReference type="ARBA" id="ARBA00004141"/>
    </source>
</evidence>
<dbReference type="OMA" id="FLQHPAY"/>
<comment type="similarity">
    <text evidence="2">Belongs to the patched family.</text>
</comment>
<evidence type="ECO:0000313" key="10">
    <source>
        <dbReference type="Proteomes" id="UP000024404"/>
    </source>
</evidence>
<dbReference type="InterPro" id="IPR003392">
    <property type="entry name" value="PTHD_SSD"/>
</dbReference>
<feature type="transmembrane region" description="Helical" evidence="7">
    <location>
        <begin position="381"/>
        <end position="401"/>
    </location>
</feature>
<dbReference type="Proteomes" id="UP000024404">
    <property type="component" value="Unassembled WGS sequence"/>
</dbReference>
<keyword evidence="6" id="KW-0325">Glycoprotein</keyword>
<feature type="transmembrane region" description="Helical" evidence="7">
    <location>
        <begin position="485"/>
        <end position="505"/>
    </location>
</feature>
<dbReference type="GO" id="GO:0018996">
    <property type="term" value="P:molting cycle, collagen and cuticulin-based cuticle"/>
    <property type="evidence" value="ECO:0007669"/>
    <property type="project" value="TreeGrafter"/>
</dbReference>
<dbReference type="AlphaFoldDB" id="A0A8R1Y0P5"/>
<proteinExistence type="inferred from homology"/>
<feature type="transmembrane region" description="Helical" evidence="7">
    <location>
        <begin position="320"/>
        <end position="345"/>
    </location>
</feature>
<feature type="transmembrane region" description="Helical" evidence="7">
    <location>
        <begin position="737"/>
        <end position="764"/>
    </location>
</feature>
<protein>
    <submittedName>
        <fullName evidence="9">SSD domain-containing protein</fullName>
    </submittedName>
</protein>
<dbReference type="Gene3D" id="1.20.1640.10">
    <property type="entry name" value="Multidrug efflux transporter AcrB transmembrane domain"/>
    <property type="match status" value="2"/>
</dbReference>
<evidence type="ECO:0000256" key="3">
    <source>
        <dbReference type="ARBA" id="ARBA00022692"/>
    </source>
</evidence>
<dbReference type="GO" id="GO:0030659">
    <property type="term" value="C:cytoplasmic vesicle membrane"/>
    <property type="evidence" value="ECO:0007669"/>
    <property type="project" value="TreeGrafter"/>
</dbReference>
<evidence type="ECO:0000256" key="2">
    <source>
        <dbReference type="ARBA" id="ARBA00005585"/>
    </source>
</evidence>
<accession>A0A8R1Y0P5</accession>
<keyword evidence="5 7" id="KW-0472">Membrane</keyword>
<reference evidence="10" key="1">
    <citation type="submission" date="2013-10" db="EMBL/GenBank/DDBJ databases">
        <title>Genome sequencing of Onchocerca volvulus.</title>
        <authorList>
            <person name="Cotton J."/>
            <person name="Tsai J."/>
            <person name="Stanley E."/>
            <person name="Tracey A."/>
            <person name="Holroyd N."/>
            <person name="Lustigman S."/>
            <person name="Berriman M."/>
        </authorList>
    </citation>
    <scope>NUCLEOTIDE SEQUENCE</scope>
</reference>
<dbReference type="GO" id="GO:0006897">
    <property type="term" value="P:endocytosis"/>
    <property type="evidence" value="ECO:0007669"/>
    <property type="project" value="TreeGrafter"/>
</dbReference>
<name>A0A8R1Y0P5_ONCVO</name>
<evidence type="ECO:0000256" key="4">
    <source>
        <dbReference type="ARBA" id="ARBA00022989"/>
    </source>
</evidence>
<evidence type="ECO:0000256" key="5">
    <source>
        <dbReference type="ARBA" id="ARBA00023136"/>
    </source>
</evidence>
<feature type="transmembrane region" description="Helical" evidence="7">
    <location>
        <begin position="702"/>
        <end position="731"/>
    </location>
</feature>
<evidence type="ECO:0000256" key="6">
    <source>
        <dbReference type="ARBA" id="ARBA00023180"/>
    </source>
</evidence>
<feature type="transmembrane region" description="Helical" evidence="7">
    <location>
        <begin position="20"/>
        <end position="39"/>
    </location>
</feature>
<organism evidence="9 10">
    <name type="scientific">Onchocerca volvulus</name>
    <dbReference type="NCBI Taxonomy" id="6282"/>
    <lineage>
        <taxon>Eukaryota</taxon>
        <taxon>Metazoa</taxon>
        <taxon>Ecdysozoa</taxon>
        <taxon>Nematoda</taxon>
        <taxon>Chromadorea</taxon>
        <taxon>Rhabditida</taxon>
        <taxon>Spirurina</taxon>
        <taxon>Spiruromorpha</taxon>
        <taxon>Filarioidea</taxon>
        <taxon>Onchocercidae</taxon>
        <taxon>Onchocerca</taxon>
    </lineage>
</organism>
<dbReference type="GO" id="GO:0005886">
    <property type="term" value="C:plasma membrane"/>
    <property type="evidence" value="ECO:0007669"/>
    <property type="project" value="TreeGrafter"/>
</dbReference>
<comment type="subcellular location">
    <subcellularLocation>
        <location evidence="1">Membrane</location>
        <topology evidence="1">Multi-pass membrane protein</topology>
    </subcellularLocation>
</comment>
<feature type="transmembrane region" description="Helical" evidence="7">
    <location>
        <begin position="408"/>
        <end position="433"/>
    </location>
</feature>
<dbReference type="Pfam" id="PF02460">
    <property type="entry name" value="Patched"/>
    <property type="match status" value="1"/>
</dbReference>
<dbReference type="SUPFAM" id="SSF82866">
    <property type="entry name" value="Multidrug efflux transporter AcrB transmembrane domain"/>
    <property type="match status" value="2"/>
</dbReference>
<feature type="transmembrane region" description="Helical" evidence="7">
    <location>
        <begin position="292"/>
        <end position="313"/>
    </location>
</feature>
<keyword evidence="10" id="KW-1185">Reference proteome</keyword>
<evidence type="ECO:0000313" key="9">
    <source>
        <dbReference type="EnsemblMetazoa" id="OVOC8346.1"/>
    </source>
</evidence>
<dbReference type="InterPro" id="IPR000731">
    <property type="entry name" value="SSD"/>
</dbReference>
<keyword evidence="4 7" id="KW-1133">Transmembrane helix</keyword>
<dbReference type="PANTHER" id="PTHR10796:SF181">
    <property type="entry name" value="SSD DOMAIN-CONTAINING PROTEIN"/>
    <property type="match status" value="1"/>
</dbReference>
<evidence type="ECO:0000256" key="7">
    <source>
        <dbReference type="SAM" id="Phobius"/>
    </source>
</evidence>
<dbReference type="PANTHER" id="PTHR10796">
    <property type="entry name" value="PATCHED-RELATED"/>
    <property type="match status" value="1"/>
</dbReference>
<dbReference type="PROSITE" id="PS50156">
    <property type="entry name" value="SSD"/>
    <property type="match status" value="1"/>
</dbReference>
<feature type="domain" description="SSD" evidence="8">
    <location>
        <begin position="291"/>
        <end position="434"/>
    </location>
</feature>
<feature type="transmembrane region" description="Helical" evidence="7">
    <location>
        <begin position="263"/>
        <end position="280"/>
    </location>
</feature>
<evidence type="ECO:0000259" key="8">
    <source>
        <dbReference type="PROSITE" id="PS50156"/>
    </source>
</evidence>
<dbReference type="InterPro" id="IPR051697">
    <property type="entry name" value="Patched_domain-protein"/>
</dbReference>
<reference evidence="9" key="2">
    <citation type="submission" date="2022-06" db="UniProtKB">
        <authorList>
            <consortium name="EnsemblMetazoa"/>
        </authorList>
    </citation>
    <scope>IDENTIFICATION</scope>
</reference>